<dbReference type="GO" id="GO:0016020">
    <property type="term" value="C:membrane"/>
    <property type="evidence" value="ECO:0007669"/>
    <property type="project" value="TreeGrafter"/>
</dbReference>
<reference evidence="3" key="1">
    <citation type="submission" date="2018-05" db="EMBL/GenBank/DDBJ databases">
        <authorList>
            <person name="Lanie J.A."/>
            <person name="Ng W.-L."/>
            <person name="Kazmierczak K.M."/>
            <person name="Andrzejewski T.M."/>
            <person name="Davidsen T.M."/>
            <person name="Wayne K.J."/>
            <person name="Tettelin H."/>
            <person name="Glass J.I."/>
            <person name="Rusch D."/>
            <person name="Podicherti R."/>
            <person name="Tsui H.-C.T."/>
            <person name="Winkler M.E."/>
        </authorList>
    </citation>
    <scope>NUCLEOTIDE SEQUENCE</scope>
</reference>
<dbReference type="PRINTS" id="PR00080">
    <property type="entry name" value="SDRFAMILY"/>
</dbReference>
<dbReference type="PANTHER" id="PTHR44196">
    <property type="entry name" value="DEHYDROGENASE/REDUCTASE SDR FAMILY MEMBER 7B"/>
    <property type="match status" value="1"/>
</dbReference>
<dbReference type="SUPFAM" id="SSF51735">
    <property type="entry name" value="NAD(P)-binding Rossmann-fold domains"/>
    <property type="match status" value="1"/>
</dbReference>
<dbReference type="Gene3D" id="3.40.50.720">
    <property type="entry name" value="NAD(P)-binding Rossmann-like Domain"/>
    <property type="match status" value="1"/>
</dbReference>
<dbReference type="InterPro" id="IPR002347">
    <property type="entry name" value="SDR_fam"/>
</dbReference>
<comment type="similarity">
    <text evidence="1">Belongs to the short-chain dehydrogenases/reductases (SDR) family.</text>
</comment>
<dbReference type="InterPro" id="IPR020904">
    <property type="entry name" value="Sc_DH/Rdtase_CS"/>
</dbReference>
<proteinExistence type="inferred from homology"/>
<dbReference type="NCBIfam" id="NF006123">
    <property type="entry name" value="PRK08267.1"/>
    <property type="match status" value="1"/>
</dbReference>
<dbReference type="EMBL" id="UINC01001045">
    <property type="protein sequence ID" value="SUZ68857.1"/>
    <property type="molecule type" value="Genomic_DNA"/>
</dbReference>
<name>A0A381PRZ5_9ZZZZ</name>
<organism evidence="3">
    <name type="scientific">marine metagenome</name>
    <dbReference type="NCBI Taxonomy" id="408172"/>
    <lineage>
        <taxon>unclassified sequences</taxon>
        <taxon>metagenomes</taxon>
        <taxon>ecological metagenomes</taxon>
    </lineage>
</organism>
<dbReference type="InterPro" id="IPR036291">
    <property type="entry name" value="NAD(P)-bd_dom_sf"/>
</dbReference>
<gene>
    <name evidence="3" type="ORF">METZ01_LOCUS21711</name>
</gene>
<evidence type="ECO:0008006" key="4">
    <source>
        <dbReference type="Google" id="ProtNLM"/>
    </source>
</evidence>
<evidence type="ECO:0000256" key="1">
    <source>
        <dbReference type="ARBA" id="ARBA00006484"/>
    </source>
</evidence>
<dbReference type="PANTHER" id="PTHR44196:SF1">
    <property type="entry name" value="DEHYDROGENASE_REDUCTASE SDR FAMILY MEMBER 7B"/>
    <property type="match status" value="1"/>
</dbReference>
<evidence type="ECO:0000256" key="2">
    <source>
        <dbReference type="ARBA" id="ARBA00023002"/>
    </source>
</evidence>
<dbReference type="PRINTS" id="PR00081">
    <property type="entry name" value="GDHRDH"/>
</dbReference>
<dbReference type="AlphaFoldDB" id="A0A381PRZ5"/>
<dbReference type="GO" id="GO:0016491">
    <property type="term" value="F:oxidoreductase activity"/>
    <property type="evidence" value="ECO:0007669"/>
    <property type="project" value="UniProtKB-KW"/>
</dbReference>
<sequence length="261" mass="29096">MDKKSIFITGAASGMGKETVKLFKKEGWFVGCYDINEENLEKLSDELGDNEIVYKNLDVTNKDDFEKCVSNFSSCTDGKLDILFNNAGIAEGGFFEEQPYKNHLKVIDINLIGVINGIYSAINLLKNTPNSLCLNTASSTAVIGLPMTSVYSASKHAVKGLTESLSAEFSRFDTRVSDILPGVIDTPLIGEEIRINLPKEGMWRLIPAEEIAKTALRAYYENRIHWYVPEDLEDLEMSVVKDPIKTRDDLINTGPMKMPIE</sequence>
<dbReference type="PROSITE" id="PS00061">
    <property type="entry name" value="ADH_SHORT"/>
    <property type="match status" value="1"/>
</dbReference>
<protein>
    <recommendedName>
        <fullName evidence="4">Short-chain dehydrogenase</fullName>
    </recommendedName>
</protein>
<accession>A0A381PRZ5</accession>
<evidence type="ECO:0000313" key="3">
    <source>
        <dbReference type="EMBL" id="SUZ68857.1"/>
    </source>
</evidence>
<dbReference type="Pfam" id="PF00106">
    <property type="entry name" value="adh_short"/>
    <property type="match status" value="1"/>
</dbReference>
<keyword evidence="2" id="KW-0560">Oxidoreductase</keyword>